<sequence>MKESDFMTLFTNNKHQNYRFEYKKDHILIDKFYNTTNKYAPYTSILSRTDLTEDEFNKICEDWYARKMREEAARAAHKHVS</sequence>
<dbReference type="EMBL" id="AMEZ01000064">
    <property type="protein sequence ID" value="EKY25760.1"/>
    <property type="molecule type" value="Genomic_DNA"/>
</dbReference>
<dbReference type="eggNOG" id="ENOG50327SX">
    <property type="taxonomic scope" value="Bacteria"/>
</dbReference>
<evidence type="ECO:0000313" key="1">
    <source>
        <dbReference type="EMBL" id="EKY25760.1"/>
    </source>
</evidence>
<protein>
    <submittedName>
        <fullName evidence="1">Uncharacterized protein</fullName>
    </submittedName>
</protein>
<name>L1QDK8_9CLOT</name>
<reference evidence="1 2" key="1">
    <citation type="submission" date="2012-05" db="EMBL/GenBank/DDBJ databases">
        <authorList>
            <person name="Weinstock G."/>
            <person name="Sodergren E."/>
            <person name="Lobos E.A."/>
            <person name="Fulton L."/>
            <person name="Fulton R."/>
            <person name="Courtney L."/>
            <person name="Fronick C."/>
            <person name="O'Laughlin M."/>
            <person name="Godfrey J."/>
            <person name="Wilson R.M."/>
            <person name="Miner T."/>
            <person name="Farmer C."/>
            <person name="Delehaunty K."/>
            <person name="Cordes M."/>
            <person name="Minx P."/>
            <person name="Tomlinson C."/>
            <person name="Chen J."/>
            <person name="Wollam A."/>
            <person name="Pepin K.H."/>
            <person name="Bhonagiri V."/>
            <person name="Zhang X."/>
            <person name="Suruliraj S."/>
            <person name="Warren W."/>
            <person name="Mitreva M."/>
            <person name="Mardis E.R."/>
            <person name="Wilson R.K."/>
        </authorList>
    </citation>
    <scope>NUCLEOTIDE SEQUENCE [LARGE SCALE GENOMIC DNA]</scope>
    <source>
        <strain evidence="1 2">DSM 1785</strain>
    </source>
</reference>
<evidence type="ECO:0000313" key="2">
    <source>
        <dbReference type="Proteomes" id="UP000010420"/>
    </source>
</evidence>
<gene>
    <name evidence="1" type="ORF">HMPREF0216_02342</name>
</gene>
<accession>L1QDK8</accession>
<keyword evidence="2" id="KW-1185">Reference proteome</keyword>
<dbReference type="Proteomes" id="UP000010420">
    <property type="component" value="Unassembled WGS sequence"/>
</dbReference>
<organism evidence="1 2">
    <name type="scientific">Clostridium celatum DSM 1785</name>
    <dbReference type="NCBI Taxonomy" id="545697"/>
    <lineage>
        <taxon>Bacteria</taxon>
        <taxon>Bacillati</taxon>
        <taxon>Bacillota</taxon>
        <taxon>Clostridia</taxon>
        <taxon>Eubacteriales</taxon>
        <taxon>Clostridiaceae</taxon>
        <taxon>Clostridium</taxon>
    </lineage>
</organism>
<dbReference type="AlphaFoldDB" id="L1QDK8"/>
<dbReference type="HOGENOM" id="CLU_2567782_0_0_9"/>
<proteinExistence type="predicted"/>
<comment type="caution">
    <text evidence="1">The sequence shown here is derived from an EMBL/GenBank/DDBJ whole genome shotgun (WGS) entry which is preliminary data.</text>
</comment>
<dbReference type="PATRIC" id="fig|545697.3.peg.2304"/>